<gene>
    <name evidence="4" type="ORF">NMQ00_03080</name>
</gene>
<sequence>MKKMTVNRTTLKFLLSMMMLALLLGACGKSNEDKIIGSWSAVVGDRTVSYIEINETRYTIRSKNSDPTTIEYILTETQDGNIIMEGVNPENNNSTEFLFEGYFEDNDTIVFIGDEEENRKLIRIDSITEQMAVDRKKDEAQQKKDQAAEQKRVEAEREQALKDEEERIHEENEAAVAREEEERRQQEQDEAKAKEASSQQNNGDGSIYLQRADRLEADIIVEAKKVAQHDMPPGFYGQYYTDWDNLLNEVWGVLGDTLTKAEFEALKQNQKEWIQQKEQHFADIPTEPASERARGMDYLTFETKDRTYYLINEYL</sequence>
<evidence type="ECO:0000256" key="1">
    <source>
        <dbReference type="SAM" id="MobiDB-lite"/>
    </source>
</evidence>
<name>A0ABY5FQC7_9BACL</name>
<accession>A0ABY5FQC7</accession>
<evidence type="ECO:0000259" key="3">
    <source>
        <dbReference type="Pfam" id="PF07007"/>
    </source>
</evidence>
<evidence type="ECO:0000313" key="5">
    <source>
        <dbReference type="Proteomes" id="UP001060325"/>
    </source>
</evidence>
<feature type="chain" id="PRO_5047036826" evidence="2">
    <location>
        <begin position="29"/>
        <end position="315"/>
    </location>
</feature>
<feature type="region of interest" description="Disordered" evidence="1">
    <location>
        <begin position="133"/>
        <end position="206"/>
    </location>
</feature>
<feature type="domain" description="Lysozyme inhibitor LprI-like N-terminal" evidence="3">
    <location>
        <begin position="236"/>
        <end position="310"/>
    </location>
</feature>
<dbReference type="RefSeq" id="WP_255177879.1">
    <property type="nucleotide sequence ID" value="NZ_CP101462.1"/>
</dbReference>
<reference evidence="4" key="1">
    <citation type="submission" date="2022-07" db="EMBL/GenBank/DDBJ databases">
        <title>Complete genome of CX2.</title>
        <authorList>
            <person name="Cao G."/>
        </authorList>
    </citation>
    <scope>NUCLEOTIDE SEQUENCE</scope>
    <source>
        <strain evidence="4">CX2</strain>
    </source>
</reference>
<dbReference type="PANTHER" id="PTHR39176:SF1">
    <property type="entry name" value="PERIPLASMIC PROTEIN"/>
    <property type="match status" value="1"/>
</dbReference>
<dbReference type="PANTHER" id="PTHR39176">
    <property type="entry name" value="PERIPLASMIC PROTEIN-RELATED"/>
    <property type="match status" value="1"/>
</dbReference>
<dbReference type="InterPro" id="IPR009739">
    <property type="entry name" value="LprI-like_N"/>
</dbReference>
<evidence type="ECO:0000313" key="4">
    <source>
        <dbReference type="EMBL" id="UTT43499.1"/>
    </source>
</evidence>
<keyword evidence="2" id="KW-0732">Signal</keyword>
<dbReference type="Proteomes" id="UP001060325">
    <property type="component" value="Chromosome"/>
</dbReference>
<protein>
    <submittedName>
        <fullName evidence="4">Lysozyme inhibitor LprI family protein</fullName>
    </submittedName>
</protein>
<feature type="compositionally biased region" description="Basic and acidic residues" evidence="1">
    <location>
        <begin position="133"/>
        <end position="195"/>
    </location>
</feature>
<keyword evidence="5" id="KW-1185">Reference proteome</keyword>
<dbReference type="Pfam" id="PF07007">
    <property type="entry name" value="LprI"/>
    <property type="match status" value="1"/>
</dbReference>
<proteinExistence type="predicted"/>
<dbReference type="PROSITE" id="PS51257">
    <property type="entry name" value="PROKAR_LIPOPROTEIN"/>
    <property type="match status" value="1"/>
</dbReference>
<dbReference type="EMBL" id="CP101462">
    <property type="protein sequence ID" value="UTT43499.1"/>
    <property type="molecule type" value="Genomic_DNA"/>
</dbReference>
<feature type="signal peptide" evidence="2">
    <location>
        <begin position="1"/>
        <end position="28"/>
    </location>
</feature>
<evidence type="ECO:0000256" key="2">
    <source>
        <dbReference type="SAM" id="SignalP"/>
    </source>
</evidence>
<organism evidence="4 5">
    <name type="scientific">Exiguobacterium aurantiacum</name>
    <dbReference type="NCBI Taxonomy" id="33987"/>
    <lineage>
        <taxon>Bacteria</taxon>
        <taxon>Bacillati</taxon>
        <taxon>Bacillota</taxon>
        <taxon>Bacilli</taxon>
        <taxon>Bacillales</taxon>
        <taxon>Bacillales Family XII. Incertae Sedis</taxon>
        <taxon>Exiguobacterium</taxon>
    </lineage>
</organism>